<keyword evidence="2" id="KW-1003">Cell membrane</keyword>
<feature type="region of interest" description="Disordered" evidence="9">
    <location>
        <begin position="1"/>
        <end position="51"/>
    </location>
</feature>
<feature type="region of interest" description="Disordered" evidence="9">
    <location>
        <begin position="530"/>
        <end position="602"/>
    </location>
</feature>
<dbReference type="GO" id="GO:0005886">
    <property type="term" value="C:plasma membrane"/>
    <property type="evidence" value="ECO:0007669"/>
    <property type="project" value="UniProtKB-SubCell"/>
</dbReference>
<name>A0A8T2TJM9_CERRI</name>
<dbReference type="AlphaFoldDB" id="A0A8T2TJM9"/>
<dbReference type="Proteomes" id="UP000825935">
    <property type="component" value="Chromosome 12"/>
</dbReference>
<dbReference type="PANTHER" id="PTHR32219">
    <property type="entry name" value="RNA-BINDING PROTEIN YLMH-RELATED"/>
    <property type="match status" value="1"/>
</dbReference>
<dbReference type="OrthoDB" id="2195113at2759"/>
<evidence type="ECO:0000256" key="3">
    <source>
        <dbReference type="ARBA" id="ARBA00022692"/>
    </source>
</evidence>
<proteinExistence type="inferred from homology"/>
<feature type="coiled-coil region" evidence="8">
    <location>
        <begin position="292"/>
        <end position="409"/>
    </location>
</feature>
<comment type="caution">
    <text evidence="11">The sequence shown here is derived from an EMBL/GenBank/DDBJ whole genome shotgun (WGS) entry which is preliminary data.</text>
</comment>
<comment type="subcellular location">
    <subcellularLocation>
        <location evidence="1">Cell membrane</location>
        <topology evidence="1">Single-pass membrane protein</topology>
    </subcellularLocation>
</comment>
<dbReference type="OMA" id="HESIELK"/>
<evidence type="ECO:0000256" key="8">
    <source>
        <dbReference type="SAM" id="Coils"/>
    </source>
</evidence>
<evidence type="ECO:0000256" key="6">
    <source>
        <dbReference type="ARBA" id="ARBA00023136"/>
    </source>
</evidence>
<evidence type="ECO:0000256" key="4">
    <source>
        <dbReference type="ARBA" id="ARBA00022989"/>
    </source>
</evidence>
<evidence type="ECO:0000256" key="7">
    <source>
        <dbReference type="ARBA" id="ARBA00038080"/>
    </source>
</evidence>
<keyword evidence="4 10" id="KW-1133">Transmembrane helix</keyword>
<evidence type="ECO:0000256" key="9">
    <source>
        <dbReference type="SAM" id="MobiDB-lite"/>
    </source>
</evidence>
<keyword evidence="3 10" id="KW-0812">Transmembrane</keyword>
<reference evidence="11" key="1">
    <citation type="submission" date="2021-08" db="EMBL/GenBank/DDBJ databases">
        <title>WGS assembly of Ceratopteris richardii.</title>
        <authorList>
            <person name="Marchant D.B."/>
            <person name="Chen G."/>
            <person name="Jenkins J."/>
            <person name="Shu S."/>
            <person name="Leebens-Mack J."/>
            <person name="Grimwood J."/>
            <person name="Schmutz J."/>
            <person name="Soltis P."/>
            <person name="Soltis D."/>
            <person name="Chen Z.-H."/>
        </authorList>
    </citation>
    <scope>NUCLEOTIDE SEQUENCE</scope>
    <source>
        <strain evidence="11">Whitten #5841</strain>
        <tissue evidence="11">Leaf</tissue>
    </source>
</reference>
<feature type="transmembrane region" description="Helical" evidence="10">
    <location>
        <begin position="738"/>
        <end position="757"/>
    </location>
</feature>
<keyword evidence="6 10" id="KW-0472">Membrane</keyword>
<feature type="compositionally biased region" description="Basic and acidic residues" evidence="9">
    <location>
        <begin position="668"/>
        <end position="693"/>
    </location>
</feature>
<organism evidence="11 12">
    <name type="scientific">Ceratopteris richardii</name>
    <name type="common">Triangle waterfern</name>
    <dbReference type="NCBI Taxonomy" id="49495"/>
    <lineage>
        <taxon>Eukaryota</taxon>
        <taxon>Viridiplantae</taxon>
        <taxon>Streptophyta</taxon>
        <taxon>Embryophyta</taxon>
        <taxon>Tracheophyta</taxon>
        <taxon>Polypodiopsida</taxon>
        <taxon>Polypodiidae</taxon>
        <taxon>Polypodiales</taxon>
        <taxon>Pteridineae</taxon>
        <taxon>Pteridaceae</taxon>
        <taxon>Parkerioideae</taxon>
        <taxon>Ceratopteris</taxon>
    </lineage>
</organism>
<evidence type="ECO:0000313" key="11">
    <source>
        <dbReference type="EMBL" id="KAH7423547.1"/>
    </source>
</evidence>
<accession>A0A8T2TJM9</accession>
<gene>
    <name evidence="11" type="ORF">KP509_12G060600</name>
</gene>
<comment type="similarity">
    <text evidence="7">Belongs to the plant Proton pump-interactor protein family.</text>
</comment>
<dbReference type="EMBL" id="CM035417">
    <property type="protein sequence ID" value="KAH7423547.1"/>
    <property type="molecule type" value="Genomic_DNA"/>
</dbReference>
<evidence type="ECO:0000256" key="5">
    <source>
        <dbReference type="ARBA" id="ARBA00023054"/>
    </source>
</evidence>
<feature type="compositionally biased region" description="Polar residues" evidence="9">
    <location>
        <begin position="1"/>
        <end position="14"/>
    </location>
</feature>
<evidence type="ECO:0000256" key="10">
    <source>
        <dbReference type="SAM" id="Phobius"/>
    </source>
</evidence>
<keyword evidence="12" id="KW-1185">Reference proteome</keyword>
<feature type="compositionally biased region" description="Basic and acidic residues" evidence="9">
    <location>
        <begin position="536"/>
        <end position="556"/>
    </location>
</feature>
<keyword evidence="5 8" id="KW-0175">Coiled coil</keyword>
<dbReference type="PANTHER" id="PTHR32219:SF3">
    <property type="entry name" value="CALPONIN-LIKE DOMAIN PROTEIN"/>
    <property type="match status" value="1"/>
</dbReference>
<feature type="compositionally biased region" description="Basic and acidic residues" evidence="9">
    <location>
        <begin position="616"/>
        <end position="643"/>
    </location>
</feature>
<feature type="compositionally biased region" description="Basic and acidic residues" evidence="9">
    <location>
        <begin position="652"/>
        <end position="661"/>
    </location>
</feature>
<evidence type="ECO:0000313" key="12">
    <source>
        <dbReference type="Proteomes" id="UP000825935"/>
    </source>
</evidence>
<feature type="compositionally biased region" description="Low complexity" evidence="9">
    <location>
        <begin position="587"/>
        <end position="601"/>
    </location>
</feature>
<sequence>MELGSENTSCSISGQDDHARPSSDGVHSDVMDSARHGNGVLSAEGSTKNDELTFKDQLTDAEGPLNGETGSRIANVIEAPSGNADIQGARESEVDQGFDPTGNIGVCTIDLGEPPEESRNEMEPLKFVKKWKAIEKNPGDIQENGKDTGHLGANHSSFQRFTNPSGRRAFFLVRMPWGGNNDLKSKIKMAELQLEEASRNRDVIRAALQLKRASKIGLLDKLKIVRDKERALKDACQRKRLEIEPFQTALNRLKLADSKFREDEIFFEEDLDNKIASLHHRIQHESIPLKEEKQLIREIKQLESRRSEVCANDAEHAELLANYGPKEGIQDQLDILYRELDVLRENHNQIRIECMPIEKELEDLNVKIDELVGQLEEAKHSHAAALSTCKELKKKLNEQNAEFYKYKDDLRKAKELAVSKNLDDLAAFCNKQVEGVLQSWNGDPTFREKYIKNNLHSTLKRLETLDGRSLGLDEEPVLLMGDTEAVIETQPKDKDVSSKKVGLLKIETQPKDKDASSKKVGLLKEANANRSVSCAKENHAKESEGKKLQHHQEKNMKGNSVNLSHKKDDRELKRSVAKQIENPEYKSPVPSVTSSSSTVPTLIEDETVKAVKAAEMKEKRKQEEMAKAKEAAERKKRQAERAQAKAQLWAQKEAERREKEKAKRARRKAAESAEKEKIVETQAVEEKEHDAEKISVPAVSDRGSPSEGTRLSGKQLKSQKPIVSRSHSWKKFLQLPSVWLWISLIAIILGIVLIFVAKY</sequence>
<dbReference type="InterPro" id="IPR055282">
    <property type="entry name" value="PPI1-4"/>
</dbReference>
<evidence type="ECO:0000256" key="2">
    <source>
        <dbReference type="ARBA" id="ARBA00022475"/>
    </source>
</evidence>
<evidence type="ECO:0000256" key="1">
    <source>
        <dbReference type="ARBA" id="ARBA00004162"/>
    </source>
</evidence>
<feature type="region of interest" description="Disordered" evidence="9">
    <location>
        <begin position="616"/>
        <end position="718"/>
    </location>
</feature>
<feature type="compositionally biased region" description="Basic and acidic residues" evidence="9">
    <location>
        <begin position="565"/>
        <end position="574"/>
    </location>
</feature>
<feature type="compositionally biased region" description="Basic and acidic residues" evidence="9">
    <location>
        <begin position="15"/>
        <end position="35"/>
    </location>
</feature>
<protein>
    <submittedName>
        <fullName evidence="11">Uncharacterized protein</fullName>
    </submittedName>
</protein>
<feature type="coiled-coil region" evidence="8">
    <location>
        <begin position="180"/>
        <end position="207"/>
    </location>
</feature>